<reference evidence="7 8" key="1">
    <citation type="submission" date="2018-08" db="EMBL/GenBank/DDBJ databases">
        <title>Genomic Encyclopedia of Type Strains, Phase IV (KMG-IV): sequencing the most valuable type-strain genomes for metagenomic binning, comparative biology and taxonomic classification.</title>
        <authorList>
            <person name="Goeker M."/>
        </authorList>
    </citation>
    <scope>NUCLEOTIDE SEQUENCE [LARGE SCALE GENOMIC DNA]</scope>
    <source>
        <strain evidence="7 8">DSM 23923</strain>
    </source>
</reference>
<comment type="caution">
    <text evidence="6">Lacks conserved residue(s) required for the propagation of feature annotation.</text>
</comment>
<evidence type="ECO:0000313" key="8">
    <source>
        <dbReference type="Proteomes" id="UP000256388"/>
    </source>
</evidence>
<evidence type="ECO:0000256" key="5">
    <source>
        <dbReference type="ARBA" id="ARBA00047460"/>
    </source>
</evidence>
<comment type="subunit">
    <text evidence="1 6">Monomer and homodimer.</text>
</comment>
<comment type="caution">
    <text evidence="7">The sequence shown here is derived from an EMBL/GenBank/DDBJ whole genome shotgun (WGS) entry which is preliminary data.</text>
</comment>
<proteinExistence type="inferred from homology"/>
<dbReference type="GO" id="GO:0009159">
    <property type="term" value="P:deoxyribonucleoside monophosphate catabolic process"/>
    <property type="evidence" value="ECO:0007669"/>
    <property type="project" value="InterPro"/>
</dbReference>
<dbReference type="Pfam" id="PF05014">
    <property type="entry name" value="Nuc_deoxyrib_tr"/>
    <property type="match status" value="1"/>
</dbReference>
<dbReference type="GO" id="GO:0009117">
    <property type="term" value="P:nucleotide metabolic process"/>
    <property type="evidence" value="ECO:0007669"/>
    <property type="project" value="UniProtKB-KW"/>
</dbReference>
<dbReference type="PANTHER" id="PTHR15364">
    <property type="entry name" value="2'-DEOXYNUCLEOSIDE 5'-PHOSPHATE N-HYDROLASE 1"/>
    <property type="match status" value="1"/>
</dbReference>
<protein>
    <recommendedName>
        <fullName evidence="6">Putative 2'-deoxynucleoside 5'-phosphate N-hydrolase 1</fullName>
        <ecNumber evidence="6">3.2.2.-</ecNumber>
    </recommendedName>
</protein>
<dbReference type="HAMAP" id="MF_03036">
    <property type="entry name" value="Nuc_phosphate_hydrolase"/>
    <property type="match status" value="1"/>
</dbReference>
<dbReference type="InterPro" id="IPR007710">
    <property type="entry name" value="Nucleoside_deoxyribTrfase"/>
</dbReference>
<dbReference type="GO" id="GO:0070694">
    <property type="term" value="F:5-hydroxymethyl-dUMP N-hydrolase activity"/>
    <property type="evidence" value="ECO:0007669"/>
    <property type="project" value="InterPro"/>
</dbReference>
<keyword evidence="8" id="KW-1185">Reference proteome</keyword>
<dbReference type="InterPro" id="IPR051239">
    <property type="entry name" value="2'-dNMP_N-hydrolase"/>
</dbReference>
<keyword evidence="4 6" id="KW-0326">Glycosidase</keyword>
<evidence type="ECO:0000256" key="2">
    <source>
        <dbReference type="ARBA" id="ARBA00022801"/>
    </source>
</evidence>
<keyword evidence="7" id="KW-0808">Transferase</keyword>
<name>A0A347ZNC7_9CHLR</name>
<dbReference type="AlphaFoldDB" id="A0A347ZNC7"/>
<comment type="catalytic activity">
    <reaction evidence="5">
        <text>5-hydroxymethyl-dUMP + H2O = 5-hydroxymethyluracil + 2-deoxy-D-ribose 5-phosphate</text>
        <dbReference type="Rhea" id="RHEA:77099"/>
        <dbReference type="ChEBI" id="CHEBI:15377"/>
        <dbReference type="ChEBI" id="CHEBI:16964"/>
        <dbReference type="ChEBI" id="CHEBI:62877"/>
        <dbReference type="ChEBI" id="CHEBI:90409"/>
    </reaction>
    <physiologicalReaction direction="left-to-right" evidence="5">
        <dbReference type="Rhea" id="RHEA:77100"/>
    </physiologicalReaction>
</comment>
<dbReference type="PANTHER" id="PTHR15364:SF0">
    <property type="entry name" value="2'-DEOXYNUCLEOSIDE 5'-PHOSPHATE N-HYDROLASE 1"/>
    <property type="match status" value="1"/>
</dbReference>
<feature type="binding site" description="in other chain" evidence="6">
    <location>
        <position position="83"/>
    </location>
    <ligand>
        <name>substrate</name>
        <note>ligand shared between homodimeric partners</note>
    </ligand>
</feature>
<evidence type="ECO:0000313" key="7">
    <source>
        <dbReference type="EMBL" id="REG08410.1"/>
    </source>
</evidence>
<dbReference type="EMBL" id="QUMS01000002">
    <property type="protein sequence ID" value="REG08410.1"/>
    <property type="molecule type" value="Genomic_DNA"/>
</dbReference>
<sequence length="142" mass="15978">MNIYFSCSITGGRNDQQIYQKMVEFMVARGHEVLTAHLSKADILEDERVISPLEVYQRDVKWVDQCDVLIAEVSTPSHGVGYEIALALLQEKPVLCCYQSGHTVSKMILGNTHPTLSLYAYQDAQDVLGELDRYLRALEISA</sequence>
<dbReference type="GO" id="GO:0016740">
    <property type="term" value="F:transferase activity"/>
    <property type="evidence" value="ECO:0007669"/>
    <property type="project" value="UniProtKB-KW"/>
</dbReference>
<accession>A0A347ZNC7</accession>
<comment type="similarity">
    <text evidence="6">Belongs to the 2'-deoxynucleoside 5'-phosphate N-hydrolase 1 family.</text>
</comment>
<comment type="catalytic activity">
    <reaction evidence="6">
        <text>a pyrimidine 2'-deoxyribonucleoside 5'-phosphate + H2O = a pyrimidine nucleobase + 2-deoxy-D-ribose 5-phosphate</text>
        <dbReference type="Rhea" id="RHEA:57852"/>
        <dbReference type="ChEBI" id="CHEBI:15377"/>
        <dbReference type="ChEBI" id="CHEBI:26432"/>
        <dbReference type="ChEBI" id="CHEBI:62877"/>
        <dbReference type="ChEBI" id="CHEBI:142209"/>
    </reaction>
</comment>
<keyword evidence="3 6" id="KW-0546">Nucleotide metabolism</keyword>
<comment type="function">
    <text evidence="6">Catalyzes the cleavage of the N-glycosidic bond of deoxyribonucleoside 5'-monophosphates to yield deoxyribose 5-phosphate and a purine or pyrimidine base.</text>
</comment>
<dbReference type="OrthoDB" id="9811273at2"/>
<dbReference type="RefSeq" id="WP_116225066.1">
    <property type="nucleotide sequence ID" value="NZ_AP018437.1"/>
</dbReference>
<dbReference type="Proteomes" id="UP000256388">
    <property type="component" value="Unassembled WGS sequence"/>
</dbReference>
<dbReference type="InterPro" id="IPR028607">
    <property type="entry name" value="DNPH1"/>
</dbReference>
<gene>
    <name evidence="7" type="ORF">DFR64_1777</name>
</gene>
<comment type="catalytic activity">
    <reaction evidence="6">
        <text>a purine 2'-deoxyribonucleoside 5'-phosphate + H2O = a purine nucleobase + 2-deoxy-D-ribose 5-phosphate</text>
        <dbReference type="Rhea" id="RHEA:51132"/>
        <dbReference type="ChEBI" id="CHEBI:15377"/>
        <dbReference type="ChEBI" id="CHEBI:26386"/>
        <dbReference type="ChEBI" id="CHEBI:62877"/>
        <dbReference type="ChEBI" id="CHEBI:142198"/>
    </reaction>
</comment>
<evidence type="ECO:0000256" key="4">
    <source>
        <dbReference type="ARBA" id="ARBA00023295"/>
    </source>
</evidence>
<dbReference type="EC" id="3.2.2.-" evidence="6"/>
<dbReference type="Gene3D" id="3.40.50.450">
    <property type="match status" value="1"/>
</dbReference>
<feature type="binding site" description="in other chain" evidence="6">
    <location>
        <position position="19"/>
    </location>
    <ligand>
        <name>substrate</name>
        <note>ligand shared between homodimeric partners</note>
    </ligand>
</feature>
<keyword evidence="2 6" id="KW-0378">Hydrolase</keyword>
<evidence type="ECO:0000256" key="1">
    <source>
        <dbReference type="ARBA" id="ARBA00011407"/>
    </source>
</evidence>
<evidence type="ECO:0000256" key="3">
    <source>
        <dbReference type="ARBA" id="ARBA00023080"/>
    </source>
</evidence>
<evidence type="ECO:0000256" key="6">
    <source>
        <dbReference type="HAMAP-Rule" id="MF_03036"/>
    </source>
</evidence>
<dbReference type="GO" id="GO:0009116">
    <property type="term" value="P:nucleoside metabolic process"/>
    <property type="evidence" value="ECO:0007669"/>
    <property type="project" value="UniProtKB-UniRule"/>
</dbReference>
<dbReference type="SUPFAM" id="SSF52309">
    <property type="entry name" value="N-(deoxy)ribosyltransferase-like"/>
    <property type="match status" value="1"/>
</dbReference>
<organism evidence="7 8">
    <name type="scientific">Pelolinea submarina</name>
    <dbReference type="NCBI Taxonomy" id="913107"/>
    <lineage>
        <taxon>Bacteria</taxon>
        <taxon>Bacillati</taxon>
        <taxon>Chloroflexota</taxon>
        <taxon>Anaerolineae</taxon>
        <taxon>Anaerolineales</taxon>
        <taxon>Anaerolineaceae</taxon>
        <taxon>Pelolinea</taxon>
    </lineage>
</organism>